<accession>S8ED31</accession>
<evidence type="ECO:0000313" key="2">
    <source>
        <dbReference type="Proteomes" id="UP000015241"/>
    </source>
</evidence>
<organism evidence="1 2">
    <name type="scientific">Fomitopsis schrenkii</name>
    <name type="common">Brown rot fungus</name>
    <dbReference type="NCBI Taxonomy" id="2126942"/>
    <lineage>
        <taxon>Eukaryota</taxon>
        <taxon>Fungi</taxon>
        <taxon>Dikarya</taxon>
        <taxon>Basidiomycota</taxon>
        <taxon>Agaricomycotina</taxon>
        <taxon>Agaricomycetes</taxon>
        <taxon>Polyporales</taxon>
        <taxon>Fomitopsis</taxon>
    </lineage>
</organism>
<sequence length="69" mass="7769">MVSLQVMNFFKPKGGLDLVYDYTQGHAEILIRGLLQNDFLNFSVALSLSMRPEVIEQSLGIDPPFKARV</sequence>
<keyword evidence="2" id="KW-1185">Reference proteome</keyword>
<dbReference type="InParanoid" id="S8ED31"/>
<name>S8ED31_FOMSC</name>
<protein>
    <submittedName>
        <fullName evidence="1">Uncharacterized protein</fullName>
    </submittedName>
</protein>
<gene>
    <name evidence="1" type="ORF">FOMPIDRAFT_1047622</name>
</gene>
<dbReference type="HOGENOM" id="CLU_2775955_0_0_1"/>
<proteinExistence type="predicted"/>
<dbReference type="AlphaFoldDB" id="S8ED31"/>
<evidence type="ECO:0000313" key="1">
    <source>
        <dbReference type="EMBL" id="EPT02887.1"/>
    </source>
</evidence>
<dbReference type="EMBL" id="KE504133">
    <property type="protein sequence ID" value="EPT02887.1"/>
    <property type="molecule type" value="Genomic_DNA"/>
</dbReference>
<reference evidence="1 2" key="1">
    <citation type="journal article" date="2012" name="Science">
        <title>The Paleozoic origin of enzymatic lignin decomposition reconstructed from 31 fungal genomes.</title>
        <authorList>
            <person name="Floudas D."/>
            <person name="Binder M."/>
            <person name="Riley R."/>
            <person name="Barry K."/>
            <person name="Blanchette R.A."/>
            <person name="Henrissat B."/>
            <person name="Martinez A.T."/>
            <person name="Otillar R."/>
            <person name="Spatafora J.W."/>
            <person name="Yadav J.S."/>
            <person name="Aerts A."/>
            <person name="Benoit I."/>
            <person name="Boyd A."/>
            <person name="Carlson A."/>
            <person name="Copeland A."/>
            <person name="Coutinho P.M."/>
            <person name="de Vries R.P."/>
            <person name="Ferreira P."/>
            <person name="Findley K."/>
            <person name="Foster B."/>
            <person name="Gaskell J."/>
            <person name="Glotzer D."/>
            <person name="Gorecki P."/>
            <person name="Heitman J."/>
            <person name="Hesse C."/>
            <person name="Hori C."/>
            <person name="Igarashi K."/>
            <person name="Jurgens J.A."/>
            <person name="Kallen N."/>
            <person name="Kersten P."/>
            <person name="Kohler A."/>
            <person name="Kuees U."/>
            <person name="Kumar T.K.A."/>
            <person name="Kuo A."/>
            <person name="LaButti K."/>
            <person name="Larrondo L.F."/>
            <person name="Lindquist E."/>
            <person name="Ling A."/>
            <person name="Lombard V."/>
            <person name="Lucas S."/>
            <person name="Lundell T."/>
            <person name="Martin R."/>
            <person name="McLaughlin D.J."/>
            <person name="Morgenstern I."/>
            <person name="Morin E."/>
            <person name="Murat C."/>
            <person name="Nagy L.G."/>
            <person name="Nolan M."/>
            <person name="Ohm R.A."/>
            <person name="Patyshakuliyeva A."/>
            <person name="Rokas A."/>
            <person name="Ruiz-Duenas F.J."/>
            <person name="Sabat G."/>
            <person name="Salamov A."/>
            <person name="Samejima M."/>
            <person name="Schmutz J."/>
            <person name="Slot J.C."/>
            <person name="St John F."/>
            <person name="Stenlid J."/>
            <person name="Sun H."/>
            <person name="Sun S."/>
            <person name="Syed K."/>
            <person name="Tsang A."/>
            <person name="Wiebenga A."/>
            <person name="Young D."/>
            <person name="Pisabarro A."/>
            <person name="Eastwood D.C."/>
            <person name="Martin F."/>
            <person name="Cullen D."/>
            <person name="Grigoriev I.V."/>
            <person name="Hibbett D.S."/>
        </authorList>
    </citation>
    <scope>NUCLEOTIDE SEQUENCE</scope>
    <source>
        <strain evidence="2">FP-58527</strain>
    </source>
</reference>
<dbReference type="Proteomes" id="UP000015241">
    <property type="component" value="Unassembled WGS sequence"/>
</dbReference>